<evidence type="ECO:0000313" key="4">
    <source>
        <dbReference type="Proteomes" id="UP000236291"/>
    </source>
</evidence>
<feature type="region of interest" description="Disordered" evidence="1">
    <location>
        <begin position="1"/>
        <end position="54"/>
    </location>
</feature>
<dbReference type="EMBL" id="ASHM01014244">
    <property type="protein sequence ID" value="PNX96190.1"/>
    <property type="molecule type" value="Genomic_DNA"/>
</dbReference>
<dbReference type="Proteomes" id="UP000236291">
    <property type="component" value="Unassembled WGS sequence"/>
</dbReference>
<name>A0A2K3MZG4_TRIPR</name>
<evidence type="ECO:0000313" key="3">
    <source>
        <dbReference type="EMBL" id="PNY05564.1"/>
    </source>
</evidence>
<sequence length="54" mass="5685">MNQGGREGGRQDGGRMNEAAQPRQDGYRNQGGRTKTRGGSTTNSVYALAPAGFV</sequence>
<proteinExistence type="predicted"/>
<feature type="compositionally biased region" description="Low complexity" evidence="1">
    <location>
        <begin position="31"/>
        <end position="42"/>
    </location>
</feature>
<organism evidence="2 4">
    <name type="scientific">Trifolium pratense</name>
    <name type="common">Red clover</name>
    <dbReference type="NCBI Taxonomy" id="57577"/>
    <lineage>
        <taxon>Eukaryota</taxon>
        <taxon>Viridiplantae</taxon>
        <taxon>Streptophyta</taxon>
        <taxon>Embryophyta</taxon>
        <taxon>Tracheophyta</taxon>
        <taxon>Spermatophyta</taxon>
        <taxon>Magnoliopsida</taxon>
        <taxon>eudicotyledons</taxon>
        <taxon>Gunneridae</taxon>
        <taxon>Pentapetalae</taxon>
        <taxon>rosids</taxon>
        <taxon>fabids</taxon>
        <taxon>Fabales</taxon>
        <taxon>Fabaceae</taxon>
        <taxon>Papilionoideae</taxon>
        <taxon>50 kb inversion clade</taxon>
        <taxon>NPAAA clade</taxon>
        <taxon>Hologalegina</taxon>
        <taxon>IRL clade</taxon>
        <taxon>Trifolieae</taxon>
        <taxon>Trifolium</taxon>
    </lineage>
</organism>
<reference evidence="2 4" key="2">
    <citation type="journal article" date="2017" name="Front. Plant Sci.">
        <title>Gene Classification and Mining of Molecular Markers Useful in Red Clover (Trifolium pratense) Breeding.</title>
        <authorList>
            <person name="Istvanek J."/>
            <person name="Dluhosova J."/>
            <person name="Dluhos P."/>
            <person name="Patkova L."/>
            <person name="Nedelnik J."/>
            <person name="Repkova J."/>
        </authorList>
    </citation>
    <scope>NUCLEOTIDE SEQUENCE [LARGE SCALE GENOMIC DNA]</scope>
    <source>
        <strain evidence="4">cv. Tatra</strain>
        <tissue evidence="2">Young leaves</tissue>
    </source>
</reference>
<gene>
    <name evidence="3" type="ORF">L195_g002017</name>
    <name evidence="2" type="ORF">L195_g019392</name>
</gene>
<evidence type="ECO:0000256" key="1">
    <source>
        <dbReference type="SAM" id="MobiDB-lite"/>
    </source>
</evidence>
<comment type="caution">
    <text evidence="2">The sequence shown here is derived from an EMBL/GenBank/DDBJ whole genome shotgun (WGS) entry which is preliminary data.</text>
</comment>
<evidence type="ECO:0000313" key="2">
    <source>
        <dbReference type="EMBL" id="PNX96190.1"/>
    </source>
</evidence>
<dbReference type="EMBL" id="ASHM01000863">
    <property type="protein sequence ID" value="PNY05564.1"/>
    <property type="molecule type" value="Genomic_DNA"/>
</dbReference>
<dbReference type="AlphaFoldDB" id="A0A2K3MZG4"/>
<accession>A0A2K3MZG4</accession>
<reference evidence="2 4" key="1">
    <citation type="journal article" date="2014" name="Am. J. Bot.">
        <title>Genome assembly and annotation for red clover (Trifolium pratense; Fabaceae).</title>
        <authorList>
            <person name="Istvanek J."/>
            <person name="Jaros M."/>
            <person name="Krenek A."/>
            <person name="Repkova J."/>
        </authorList>
    </citation>
    <scope>NUCLEOTIDE SEQUENCE [LARGE SCALE GENOMIC DNA]</scope>
    <source>
        <strain evidence="4">cv. Tatra</strain>
        <tissue evidence="2">Young leaves</tissue>
    </source>
</reference>
<protein>
    <submittedName>
        <fullName evidence="2">Uncharacterized protein</fullName>
    </submittedName>
</protein>